<feature type="transmembrane region" description="Helical" evidence="9">
    <location>
        <begin position="88"/>
        <end position="114"/>
    </location>
</feature>
<dbReference type="Proteomes" id="UP000576209">
    <property type="component" value="Unassembled WGS sequence"/>
</dbReference>
<dbReference type="PANTHER" id="PTHR35011:SF4">
    <property type="entry name" value="SLL1102 PROTEIN"/>
    <property type="match status" value="1"/>
</dbReference>
<dbReference type="Pfam" id="PF04290">
    <property type="entry name" value="DctQ"/>
    <property type="match status" value="1"/>
</dbReference>
<evidence type="ECO:0000256" key="7">
    <source>
        <dbReference type="ARBA" id="ARBA00023136"/>
    </source>
</evidence>
<evidence type="ECO:0000259" key="10">
    <source>
        <dbReference type="Pfam" id="PF04290"/>
    </source>
</evidence>
<keyword evidence="2" id="KW-0813">Transport</keyword>
<evidence type="ECO:0000313" key="11">
    <source>
        <dbReference type="EMBL" id="MBB4078112.1"/>
    </source>
</evidence>
<name>A0A840E305_9BACT</name>
<proteinExistence type="inferred from homology"/>
<evidence type="ECO:0000256" key="6">
    <source>
        <dbReference type="ARBA" id="ARBA00022989"/>
    </source>
</evidence>
<feature type="transmembrane region" description="Helical" evidence="9">
    <location>
        <begin position="46"/>
        <end position="67"/>
    </location>
</feature>
<keyword evidence="5 9" id="KW-0812">Transmembrane</keyword>
<keyword evidence="3" id="KW-1003">Cell membrane</keyword>
<feature type="transmembrane region" description="Helical" evidence="9">
    <location>
        <begin position="21"/>
        <end position="40"/>
    </location>
</feature>
<protein>
    <submittedName>
        <fullName evidence="11">TRAP-type mannitol/chloroaromatic compound transport system permease small subunit</fullName>
    </submittedName>
</protein>
<dbReference type="AlphaFoldDB" id="A0A840E305"/>
<accession>A0A840E305</accession>
<keyword evidence="7 9" id="KW-0472">Membrane</keyword>
<keyword evidence="4" id="KW-0997">Cell inner membrane</keyword>
<feature type="domain" description="Tripartite ATP-independent periplasmic transporters DctQ component" evidence="10">
    <location>
        <begin position="26"/>
        <end position="160"/>
    </location>
</feature>
<sequence length="165" mass="18742">MNRLIRQIERTVSWIGRAAGLLNLALIVVVVTDVLLRWFFSLTSAWVIELEWHLFALIFLLGIPYALQQDRHVRVDLFYESFRPRDKALVNVVGTLIFLLPWAAVLLYTSWHYAAEAWISGEGSPNPNGIPYFFPIKAVVPFAAALLILQGIATGWHAVRNSQEI</sequence>
<evidence type="ECO:0000256" key="8">
    <source>
        <dbReference type="ARBA" id="ARBA00038436"/>
    </source>
</evidence>
<gene>
    <name evidence="11" type="ORF">GGR28_000713</name>
</gene>
<organism evidence="11 12">
    <name type="scientific">Neolewinella aquimaris</name>
    <dbReference type="NCBI Taxonomy" id="1835722"/>
    <lineage>
        <taxon>Bacteria</taxon>
        <taxon>Pseudomonadati</taxon>
        <taxon>Bacteroidota</taxon>
        <taxon>Saprospiria</taxon>
        <taxon>Saprospirales</taxon>
        <taxon>Lewinellaceae</taxon>
        <taxon>Neolewinella</taxon>
    </lineage>
</organism>
<keyword evidence="6 9" id="KW-1133">Transmembrane helix</keyword>
<evidence type="ECO:0000256" key="2">
    <source>
        <dbReference type="ARBA" id="ARBA00022448"/>
    </source>
</evidence>
<dbReference type="PANTHER" id="PTHR35011">
    <property type="entry name" value="2,3-DIKETO-L-GULONATE TRAP TRANSPORTER SMALL PERMEASE PROTEIN YIAM"/>
    <property type="match status" value="1"/>
</dbReference>
<feature type="transmembrane region" description="Helical" evidence="9">
    <location>
        <begin position="134"/>
        <end position="159"/>
    </location>
</feature>
<dbReference type="GO" id="GO:0005886">
    <property type="term" value="C:plasma membrane"/>
    <property type="evidence" value="ECO:0007669"/>
    <property type="project" value="UniProtKB-SubCell"/>
</dbReference>
<keyword evidence="12" id="KW-1185">Reference proteome</keyword>
<comment type="subcellular location">
    <subcellularLocation>
        <location evidence="1">Cell inner membrane</location>
        <topology evidence="1">Multi-pass membrane protein</topology>
    </subcellularLocation>
</comment>
<dbReference type="InterPro" id="IPR055348">
    <property type="entry name" value="DctQ"/>
</dbReference>
<evidence type="ECO:0000256" key="5">
    <source>
        <dbReference type="ARBA" id="ARBA00022692"/>
    </source>
</evidence>
<dbReference type="RefSeq" id="WP_319936696.1">
    <property type="nucleotide sequence ID" value="NZ_JACIFF010000001.1"/>
</dbReference>
<evidence type="ECO:0000256" key="1">
    <source>
        <dbReference type="ARBA" id="ARBA00004429"/>
    </source>
</evidence>
<comment type="caution">
    <text evidence="11">The sequence shown here is derived from an EMBL/GenBank/DDBJ whole genome shotgun (WGS) entry which is preliminary data.</text>
</comment>
<comment type="similarity">
    <text evidence="8">Belongs to the TRAP transporter small permease family.</text>
</comment>
<dbReference type="EMBL" id="JACIFF010000001">
    <property type="protein sequence ID" value="MBB4078112.1"/>
    <property type="molecule type" value="Genomic_DNA"/>
</dbReference>
<evidence type="ECO:0000256" key="3">
    <source>
        <dbReference type="ARBA" id="ARBA00022475"/>
    </source>
</evidence>
<reference evidence="11 12" key="1">
    <citation type="submission" date="2020-08" db="EMBL/GenBank/DDBJ databases">
        <title>Genomic Encyclopedia of Type Strains, Phase IV (KMG-IV): sequencing the most valuable type-strain genomes for metagenomic binning, comparative biology and taxonomic classification.</title>
        <authorList>
            <person name="Goeker M."/>
        </authorList>
    </citation>
    <scope>NUCLEOTIDE SEQUENCE [LARGE SCALE GENOMIC DNA]</scope>
    <source>
        <strain evidence="11 12">DSM 105137</strain>
    </source>
</reference>
<evidence type="ECO:0000256" key="9">
    <source>
        <dbReference type="SAM" id="Phobius"/>
    </source>
</evidence>
<dbReference type="InterPro" id="IPR007387">
    <property type="entry name" value="TRAP_DctQ"/>
</dbReference>
<evidence type="ECO:0000256" key="4">
    <source>
        <dbReference type="ARBA" id="ARBA00022519"/>
    </source>
</evidence>
<evidence type="ECO:0000313" key="12">
    <source>
        <dbReference type="Proteomes" id="UP000576209"/>
    </source>
</evidence>